<evidence type="ECO:0000256" key="2">
    <source>
        <dbReference type="ARBA" id="ARBA00023125"/>
    </source>
</evidence>
<reference evidence="6" key="2">
    <citation type="submission" date="2021-04" db="EMBL/GenBank/DDBJ databases">
        <authorList>
            <person name="Gilroy R."/>
        </authorList>
    </citation>
    <scope>NUCLEOTIDE SEQUENCE</scope>
    <source>
        <strain evidence="6">2239</strain>
    </source>
</reference>
<feature type="domain" description="HTH crp-type" evidence="5">
    <location>
        <begin position="103"/>
        <end position="169"/>
    </location>
</feature>
<sequence length="177" mass="20046">MTKGWMYYLSQGLLKVYSSNSYGYDRVIAFLKDDNIFGLDCFDPDQPSVVTIECVTDSWVMPLQSEMLTGIMRESPDFACDLVAYYAKVMRQLCFDTENQSINDAKVRLVNFLYLYAESSGDDRIAMSQQNLAAAANCSRSSIARICTQLKEAGLIRVHGRGLTVLDRERLKAFCRL</sequence>
<keyword evidence="3" id="KW-0804">Transcription</keyword>
<dbReference type="InterPro" id="IPR012318">
    <property type="entry name" value="HTH_CRP"/>
</dbReference>
<proteinExistence type="predicted"/>
<dbReference type="GO" id="GO:0006355">
    <property type="term" value="P:regulation of DNA-templated transcription"/>
    <property type="evidence" value="ECO:0007669"/>
    <property type="project" value="InterPro"/>
</dbReference>
<dbReference type="EMBL" id="DXFW01000018">
    <property type="protein sequence ID" value="HIX05622.1"/>
    <property type="molecule type" value="Genomic_DNA"/>
</dbReference>
<dbReference type="Gene3D" id="1.10.10.10">
    <property type="entry name" value="Winged helix-like DNA-binding domain superfamily/Winged helix DNA-binding domain"/>
    <property type="match status" value="1"/>
</dbReference>
<dbReference type="Gene3D" id="2.60.120.10">
    <property type="entry name" value="Jelly Rolls"/>
    <property type="match status" value="1"/>
</dbReference>
<evidence type="ECO:0000313" key="7">
    <source>
        <dbReference type="Proteomes" id="UP000824193"/>
    </source>
</evidence>
<dbReference type="InterPro" id="IPR036388">
    <property type="entry name" value="WH-like_DNA-bd_sf"/>
</dbReference>
<gene>
    <name evidence="6" type="ORF">H9865_05910</name>
</gene>
<dbReference type="InterPro" id="IPR000595">
    <property type="entry name" value="cNMP-bd_dom"/>
</dbReference>
<feature type="domain" description="Cyclic nucleotide-binding" evidence="4">
    <location>
        <begin position="6"/>
        <end position="89"/>
    </location>
</feature>
<dbReference type="InterPro" id="IPR036390">
    <property type="entry name" value="WH_DNA-bd_sf"/>
</dbReference>
<keyword evidence="2" id="KW-0238">DNA-binding</keyword>
<dbReference type="InterPro" id="IPR014710">
    <property type="entry name" value="RmlC-like_jellyroll"/>
</dbReference>
<accession>A0A9D2AE81</accession>
<evidence type="ECO:0000313" key="6">
    <source>
        <dbReference type="EMBL" id="HIX05622.1"/>
    </source>
</evidence>
<dbReference type="PROSITE" id="PS50042">
    <property type="entry name" value="CNMP_BINDING_3"/>
    <property type="match status" value="1"/>
</dbReference>
<dbReference type="SUPFAM" id="SSF46785">
    <property type="entry name" value="Winged helix' DNA-binding domain"/>
    <property type="match status" value="1"/>
</dbReference>
<evidence type="ECO:0000259" key="5">
    <source>
        <dbReference type="PROSITE" id="PS51063"/>
    </source>
</evidence>
<protein>
    <submittedName>
        <fullName evidence="6">Crp/Fnr family transcriptional regulator</fullName>
    </submittedName>
</protein>
<dbReference type="Pfam" id="PF13545">
    <property type="entry name" value="HTH_Crp_2"/>
    <property type="match status" value="1"/>
</dbReference>
<dbReference type="PROSITE" id="PS51063">
    <property type="entry name" value="HTH_CRP_2"/>
    <property type="match status" value="1"/>
</dbReference>
<reference evidence="6" key="1">
    <citation type="journal article" date="2021" name="PeerJ">
        <title>Extensive microbial diversity within the chicken gut microbiome revealed by metagenomics and culture.</title>
        <authorList>
            <person name="Gilroy R."/>
            <person name="Ravi A."/>
            <person name="Getino M."/>
            <person name="Pursley I."/>
            <person name="Horton D.L."/>
            <person name="Alikhan N.F."/>
            <person name="Baker D."/>
            <person name="Gharbi K."/>
            <person name="Hall N."/>
            <person name="Watson M."/>
            <person name="Adriaenssens E.M."/>
            <person name="Foster-Nyarko E."/>
            <person name="Jarju S."/>
            <person name="Secka A."/>
            <person name="Antonio M."/>
            <person name="Oren A."/>
            <person name="Chaudhuri R.R."/>
            <person name="La Ragione R."/>
            <person name="Hildebrand F."/>
            <person name="Pallen M.J."/>
        </authorList>
    </citation>
    <scope>NUCLEOTIDE SEQUENCE</scope>
    <source>
        <strain evidence="6">2239</strain>
    </source>
</reference>
<evidence type="ECO:0000256" key="3">
    <source>
        <dbReference type="ARBA" id="ARBA00023163"/>
    </source>
</evidence>
<organism evidence="6 7">
    <name type="scientific">Candidatus Allofournierella pullicola</name>
    <dbReference type="NCBI Taxonomy" id="2838596"/>
    <lineage>
        <taxon>Bacteria</taxon>
        <taxon>Bacillati</taxon>
        <taxon>Bacillota</taxon>
        <taxon>Clostridia</taxon>
        <taxon>Eubacteriales</taxon>
        <taxon>Oscillospiraceae</taxon>
        <taxon>Allofournierella</taxon>
    </lineage>
</organism>
<dbReference type="Pfam" id="PF00027">
    <property type="entry name" value="cNMP_binding"/>
    <property type="match status" value="1"/>
</dbReference>
<dbReference type="Proteomes" id="UP000824193">
    <property type="component" value="Unassembled WGS sequence"/>
</dbReference>
<dbReference type="CDD" id="cd00038">
    <property type="entry name" value="CAP_ED"/>
    <property type="match status" value="1"/>
</dbReference>
<keyword evidence="1" id="KW-0805">Transcription regulation</keyword>
<name>A0A9D2AE81_9FIRM</name>
<dbReference type="InterPro" id="IPR018490">
    <property type="entry name" value="cNMP-bd_dom_sf"/>
</dbReference>
<evidence type="ECO:0000259" key="4">
    <source>
        <dbReference type="PROSITE" id="PS50042"/>
    </source>
</evidence>
<dbReference type="AlphaFoldDB" id="A0A9D2AE81"/>
<dbReference type="SUPFAM" id="SSF51206">
    <property type="entry name" value="cAMP-binding domain-like"/>
    <property type="match status" value="1"/>
</dbReference>
<dbReference type="GO" id="GO:0003677">
    <property type="term" value="F:DNA binding"/>
    <property type="evidence" value="ECO:0007669"/>
    <property type="project" value="UniProtKB-KW"/>
</dbReference>
<comment type="caution">
    <text evidence="6">The sequence shown here is derived from an EMBL/GenBank/DDBJ whole genome shotgun (WGS) entry which is preliminary data.</text>
</comment>
<evidence type="ECO:0000256" key="1">
    <source>
        <dbReference type="ARBA" id="ARBA00023015"/>
    </source>
</evidence>
<dbReference type="SMART" id="SM00419">
    <property type="entry name" value="HTH_CRP"/>
    <property type="match status" value="1"/>
</dbReference>